<evidence type="ECO:0000256" key="1">
    <source>
        <dbReference type="SAM" id="MobiDB-lite"/>
    </source>
</evidence>
<organism evidence="2 3">
    <name type="scientific">Araneus ventricosus</name>
    <name type="common">Orbweaver spider</name>
    <name type="synonym">Epeira ventricosa</name>
    <dbReference type="NCBI Taxonomy" id="182803"/>
    <lineage>
        <taxon>Eukaryota</taxon>
        <taxon>Metazoa</taxon>
        <taxon>Ecdysozoa</taxon>
        <taxon>Arthropoda</taxon>
        <taxon>Chelicerata</taxon>
        <taxon>Arachnida</taxon>
        <taxon>Araneae</taxon>
        <taxon>Araneomorphae</taxon>
        <taxon>Entelegynae</taxon>
        <taxon>Araneoidea</taxon>
        <taxon>Araneidae</taxon>
        <taxon>Araneus</taxon>
    </lineage>
</organism>
<evidence type="ECO:0000313" key="2">
    <source>
        <dbReference type="EMBL" id="GBN01848.1"/>
    </source>
</evidence>
<dbReference type="EMBL" id="BGPR01004651">
    <property type="protein sequence ID" value="GBN01848.1"/>
    <property type="molecule type" value="Genomic_DNA"/>
</dbReference>
<accession>A0A4Y2KHM9</accession>
<proteinExistence type="predicted"/>
<gene>
    <name evidence="2" type="ORF">AVEN_26830_1</name>
</gene>
<protein>
    <submittedName>
        <fullName evidence="2">Uncharacterized protein</fullName>
    </submittedName>
</protein>
<comment type="caution">
    <text evidence="2">The sequence shown here is derived from an EMBL/GenBank/DDBJ whole genome shotgun (WGS) entry which is preliminary data.</text>
</comment>
<sequence length="260" mass="29905">MGGRIEVDNSRPYHAKTRRPCNPTELAWCGVEGIFTWEEGLKSIIHDRTTPKQDVHVIQQNCRGVEWEVGNQPVPISITPFGLPDRKWYRNIYMGGRIEVDNSRPYRAKTRRPCRMAWCGWKVGNQHVQYPSLHLDCRILNGTGIFTWEEGLKSIINDRTTLKQDVHVIQQNCRGVEWKVGNQHAPIVNFSRAIENHNPAIQGNSRYDPSLPPQEEAAPRGTLLFWLTSRKKKKEPTSPFQGFRGRLPSSRTRAIDQTQT</sequence>
<evidence type="ECO:0000313" key="3">
    <source>
        <dbReference type="Proteomes" id="UP000499080"/>
    </source>
</evidence>
<feature type="region of interest" description="Disordered" evidence="1">
    <location>
        <begin position="229"/>
        <end position="260"/>
    </location>
</feature>
<dbReference type="AlphaFoldDB" id="A0A4Y2KHM9"/>
<feature type="compositionally biased region" description="Polar residues" evidence="1">
    <location>
        <begin position="249"/>
        <end position="260"/>
    </location>
</feature>
<reference evidence="2 3" key="1">
    <citation type="journal article" date="2019" name="Sci. Rep.">
        <title>Orb-weaving spider Araneus ventricosus genome elucidates the spidroin gene catalogue.</title>
        <authorList>
            <person name="Kono N."/>
            <person name="Nakamura H."/>
            <person name="Ohtoshi R."/>
            <person name="Moran D.A.P."/>
            <person name="Shinohara A."/>
            <person name="Yoshida Y."/>
            <person name="Fujiwara M."/>
            <person name="Mori M."/>
            <person name="Tomita M."/>
            <person name="Arakawa K."/>
        </authorList>
    </citation>
    <scope>NUCLEOTIDE SEQUENCE [LARGE SCALE GENOMIC DNA]</scope>
</reference>
<keyword evidence="3" id="KW-1185">Reference proteome</keyword>
<dbReference type="Proteomes" id="UP000499080">
    <property type="component" value="Unassembled WGS sequence"/>
</dbReference>
<name>A0A4Y2KHM9_ARAVE</name>